<dbReference type="Pfam" id="PF00698">
    <property type="entry name" value="Acyl_transf_1"/>
    <property type="match status" value="1"/>
</dbReference>
<keyword evidence="7" id="KW-1185">Reference proteome</keyword>
<dbReference type="InterPro" id="IPR016036">
    <property type="entry name" value="Malonyl_transacylase_ACP-bd"/>
</dbReference>
<dbReference type="PANTHER" id="PTHR42681:SF1">
    <property type="entry name" value="MALONYL-COA-ACYL CARRIER PROTEIN TRANSACYLASE, MITOCHONDRIAL"/>
    <property type="match status" value="1"/>
</dbReference>
<protein>
    <recommendedName>
        <fullName evidence="1">[acyl-carrier-protein] S-malonyltransferase</fullName>
        <ecNumber evidence="1">2.3.1.39</ecNumber>
    </recommendedName>
</protein>
<dbReference type="InterPro" id="IPR016035">
    <property type="entry name" value="Acyl_Trfase/lysoPLipase"/>
</dbReference>
<dbReference type="Gene3D" id="3.40.366.10">
    <property type="entry name" value="Malonyl-Coenzyme A Acyl Carrier Protein, domain 2"/>
    <property type="match status" value="1"/>
</dbReference>
<dbReference type="GO" id="GO:0006633">
    <property type="term" value="P:fatty acid biosynthetic process"/>
    <property type="evidence" value="ECO:0007669"/>
    <property type="project" value="TreeGrafter"/>
</dbReference>
<accession>A0A875S548</accession>
<gene>
    <name evidence="6" type="ORF">FOA43_004155</name>
</gene>
<dbReference type="SUPFAM" id="SSF52151">
    <property type="entry name" value="FabD/lysophospholipase-like"/>
    <property type="match status" value="1"/>
</dbReference>
<dbReference type="GeneID" id="62197555"/>
<dbReference type="EC" id="2.3.1.39" evidence="1"/>
<evidence type="ECO:0000259" key="5">
    <source>
        <dbReference type="SMART" id="SM00827"/>
    </source>
</evidence>
<dbReference type="Gene3D" id="3.30.70.250">
    <property type="entry name" value="Malonyl-CoA ACP transacylase, ACP-binding"/>
    <property type="match status" value="1"/>
</dbReference>
<dbReference type="PANTHER" id="PTHR42681">
    <property type="entry name" value="MALONYL-COA-ACYL CARRIER PROTEIN TRANSACYLASE, MITOCHONDRIAL"/>
    <property type="match status" value="1"/>
</dbReference>
<evidence type="ECO:0000256" key="2">
    <source>
        <dbReference type="ARBA" id="ARBA00022679"/>
    </source>
</evidence>
<dbReference type="Proteomes" id="UP000662931">
    <property type="component" value="Chromosome 4"/>
</dbReference>
<evidence type="ECO:0000256" key="1">
    <source>
        <dbReference type="ARBA" id="ARBA00013258"/>
    </source>
</evidence>
<name>A0A875S548_EENNA</name>
<reference evidence="6" key="1">
    <citation type="submission" date="2020-10" db="EMBL/GenBank/DDBJ databases">
        <authorList>
            <person name="Roach M.J.R."/>
        </authorList>
    </citation>
    <scope>NUCLEOTIDE SEQUENCE</scope>
    <source>
        <strain evidence="6">CBS 1945</strain>
    </source>
</reference>
<comment type="catalytic activity">
    <reaction evidence="4">
        <text>holo-[ACP] + malonyl-CoA = malonyl-[ACP] + CoA</text>
        <dbReference type="Rhea" id="RHEA:41792"/>
        <dbReference type="Rhea" id="RHEA-COMP:9623"/>
        <dbReference type="Rhea" id="RHEA-COMP:9685"/>
        <dbReference type="ChEBI" id="CHEBI:57287"/>
        <dbReference type="ChEBI" id="CHEBI:57384"/>
        <dbReference type="ChEBI" id="CHEBI:64479"/>
        <dbReference type="ChEBI" id="CHEBI:78449"/>
        <dbReference type="EC" id="2.3.1.39"/>
    </reaction>
</comment>
<dbReference type="RefSeq" id="XP_038780326.1">
    <property type="nucleotide sequence ID" value="XM_038924398.1"/>
</dbReference>
<dbReference type="SUPFAM" id="SSF55048">
    <property type="entry name" value="Probable ACP-binding domain of malonyl-CoA ACP transacylase"/>
    <property type="match status" value="1"/>
</dbReference>
<feature type="domain" description="Malonyl-CoA:ACP transacylase (MAT)" evidence="5">
    <location>
        <begin position="36"/>
        <end position="313"/>
    </location>
</feature>
<dbReference type="InterPro" id="IPR014043">
    <property type="entry name" value="Acyl_transferase_dom"/>
</dbReference>
<evidence type="ECO:0000313" key="6">
    <source>
        <dbReference type="EMBL" id="QPG76761.1"/>
    </source>
</evidence>
<proteinExistence type="predicted"/>
<dbReference type="InterPro" id="IPR001227">
    <property type="entry name" value="Ac_transferase_dom_sf"/>
</dbReference>
<dbReference type="OrthoDB" id="541883at2759"/>
<dbReference type="EMBL" id="CP064815">
    <property type="protein sequence ID" value="QPG76761.1"/>
    <property type="molecule type" value="Genomic_DNA"/>
</dbReference>
<dbReference type="KEGG" id="bnn:FOA43_004155"/>
<dbReference type="AlphaFoldDB" id="A0A875S548"/>
<evidence type="ECO:0000313" key="7">
    <source>
        <dbReference type="Proteomes" id="UP000662931"/>
    </source>
</evidence>
<sequence length="336" mass="38103">MSTAHIVKRVLVCPGQGKTDAKGLLSISKYATKKLISKLLDRADFVLPQLKLSQYIRHPGNITDASDLQKTIVQQPLLILTSYLQNEMFKINHNGLDIVNTADFMIGHSLGEISSLVLQKVIPFEKGLEIGYKRGQLMQSIVDGNPPMGMYAVLFQPSHYDLILKMLNELDVNIANYNTYSQVTVSGEKSELARKLLMLSNMLAEHKIWKTRVRSVDLRVQIPFHHPILEPMEQDLAEIIGTGRLPALQVPVISNLDGEIVSENSEEQIRKIIHVTSRPVQLTKCLEHFVGDRQASYEFFHYGATTQGLVRRFYDDLFKLNRIDEKPHFTNKLVAE</sequence>
<dbReference type="InterPro" id="IPR050858">
    <property type="entry name" value="Mal-CoA-ACP_Trans/PKS_FabD"/>
</dbReference>
<dbReference type="GO" id="GO:0005739">
    <property type="term" value="C:mitochondrion"/>
    <property type="evidence" value="ECO:0007669"/>
    <property type="project" value="TreeGrafter"/>
</dbReference>
<organism evidence="6 7">
    <name type="scientific">Eeniella nana</name>
    <name type="common">Yeast</name>
    <name type="synonym">Brettanomyces nanus</name>
    <dbReference type="NCBI Taxonomy" id="13502"/>
    <lineage>
        <taxon>Eukaryota</taxon>
        <taxon>Fungi</taxon>
        <taxon>Dikarya</taxon>
        <taxon>Ascomycota</taxon>
        <taxon>Saccharomycotina</taxon>
        <taxon>Pichiomycetes</taxon>
        <taxon>Pichiales</taxon>
        <taxon>Pichiaceae</taxon>
        <taxon>Brettanomyces</taxon>
    </lineage>
</organism>
<keyword evidence="2" id="KW-0808">Transferase</keyword>
<dbReference type="GO" id="GO:0004314">
    <property type="term" value="F:[acyl-carrier-protein] S-malonyltransferase activity"/>
    <property type="evidence" value="ECO:0007669"/>
    <property type="project" value="UniProtKB-EC"/>
</dbReference>
<dbReference type="SMART" id="SM00827">
    <property type="entry name" value="PKS_AT"/>
    <property type="match status" value="1"/>
</dbReference>
<evidence type="ECO:0000256" key="3">
    <source>
        <dbReference type="ARBA" id="ARBA00023315"/>
    </source>
</evidence>
<evidence type="ECO:0000256" key="4">
    <source>
        <dbReference type="ARBA" id="ARBA00048462"/>
    </source>
</evidence>
<keyword evidence="3" id="KW-0012">Acyltransferase</keyword>